<reference evidence="12" key="1">
    <citation type="submission" date="2020-06" db="EMBL/GenBank/DDBJ databases">
        <authorList>
            <consortium name="Wellcome Sanger Institute Data Sharing"/>
        </authorList>
    </citation>
    <scope>NUCLEOTIDE SEQUENCE [LARGE SCALE GENOMIC DNA]</scope>
</reference>
<dbReference type="GO" id="GO:0008270">
    <property type="term" value="F:zinc ion binding"/>
    <property type="evidence" value="ECO:0007669"/>
    <property type="project" value="UniProtKB-KW"/>
</dbReference>
<dbReference type="SMART" id="SM00184">
    <property type="entry name" value="RING"/>
    <property type="match status" value="1"/>
</dbReference>
<name>A0A8C5G737_GOUWI</name>
<protein>
    <submittedName>
        <fullName evidence="12">Uncharacterized protein</fullName>
    </submittedName>
</protein>
<dbReference type="InterPro" id="IPR043136">
    <property type="entry name" value="B30.2/SPRY_sf"/>
</dbReference>
<evidence type="ECO:0000313" key="12">
    <source>
        <dbReference type="Ensembl" id="ENSGWIP00000019016.1"/>
    </source>
</evidence>
<dbReference type="PROSITE" id="PS50089">
    <property type="entry name" value="ZF_RING_2"/>
    <property type="match status" value="1"/>
</dbReference>
<feature type="coiled-coil region" evidence="8">
    <location>
        <begin position="125"/>
        <end position="152"/>
    </location>
</feature>
<organism evidence="12 13">
    <name type="scientific">Gouania willdenowi</name>
    <name type="common">Blunt-snouted clingfish</name>
    <name type="synonym">Lepadogaster willdenowi</name>
    <dbReference type="NCBI Taxonomy" id="441366"/>
    <lineage>
        <taxon>Eukaryota</taxon>
        <taxon>Metazoa</taxon>
        <taxon>Chordata</taxon>
        <taxon>Craniata</taxon>
        <taxon>Vertebrata</taxon>
        <taxon>Euteleostomi</taxon>
        <taxon>Actinopterygii</taxon>
        <taxon>Neopterygii</taxon>
        <taxon>Teleostei</taxon>
        <taxon>Neoteleostei</taxon>
        <taxon>Acanthomorphata</taxon>
        <taxon>Ovalentaria</taxon>
        <taxon>Blenniimorphae</taxon>
        <taxon>Blenniiformes</taxon>
        <taxon>Gobiesocoidei</taxon>
        <taxon>Gobiesocidae</taxon>
        <taxon>Gobiesocinae</taxon>
        <taxon>Gouania</taxon>
    </lineage>
</organism>
<dbReference type="InterPro" id="IPR017907">
    <property type="entry name" value="Znf_RING_CS"/>
</dbReference>
<dbReference type="SUPFAM" id="SSF57845">
    <property type="entry name" value="B-box zinc-binding domain"/>
    <property type="match status" value="1"/>
</dbReference>
<evidence type="ECO:0000256" key="7">
    <source>
        <dbReference type="PROSITE-ProRule" id="PRU00024"/>
    </source>
</evidence>
<dbReference type="Pfam" id="PF13765">
    <property type="entry name" value="PRY"/>
    <property type="match status" value="1"/>
</dbReference>
<proteinExistence type="inferred from homology"/>
<dbReference type="Pfam" id="PF00097">
    <property type="entry name" value="zf-C3HC4"/>
    <property type="match status" value="1"/>
</dbReference>
<dbReference type="InterPro" id="IPR018957">
    <property type="entry name" value="Znf_C3HC4_RING-type"/>
</dbReference>
<evidence type="ECO:0000256" key="1">
    <source>
        <dbReference type="ARBA" id="ARBA00004496"/>
    </source>
</evidence>
<keyword evidence="3" id="KW-0963">Cytoplasm</keyword>
<dbReference type="InterPro" id="IPR013083">
    <property type="entry name" value="Znf_RING/FYVE/PHD"/>
</dbReference>
<keyword evidence="4" id="KW-0479">Metal-binding</keyword>
<dbReference type="InterPro" id="IPR050143">
    <property type="entry name" value="TRIM/RBCC"/>
</dbReference>
<dbReference type="SMART" id="SM00336">
    <property type="entry name" value="BBOX"/>
    <property type="match status" value="1"/>
</dbReference>
<keyword evidence="8" id="KW-0175">Coiled coil</keyword>
<dbReference type="InterPro" id="IPR001870">
    <property type="entry name" value="B30.2/SPRY"/>
</dbReference>
<evidence type="ECO:0000256" key="8">
    <source>
        <dbReference type="SAM" id="Coils"/>
    </source>
</evidence>
<evidence type="ECO:0000313" key="13">
    <source>
        <dbReference type="Proteomes" id="UP000694680"/>
    </source>
</evidence>
<dbReference type="InterPro" id="IPR003879">
    <property type="entry name" value="Butyrophylin_SPRY"/>
</dbReference>
<dbReference type="Gene3D" id="2.60.120.920">
    <property type="match status" value="1"/>
</dbReference>
<reference evidence="12" key="3">
    <citation type="submission" date="2025-09" db="UniProtKB">
        <authorList>
            <consortium name="Ensembl"/>
        </authorList>
    </citation>
    <scope>IDENTIFICATION</scope>
</reference>
<feature type="domain" description="B30.2/SPRY" evidence="11">
    <location>
        <begin position="273"/>
        <end position="458"/>
    </location>
</feature>
<evidence type="ECO:0000256" key="6">
    <source>
        <dbReference type="ARBA" id="ARBA00022833"/>
    </source>
</evidence>
<dbReference type="InterPro" id="IPR000315">
    <property type="entry name" value="Znf_B-box"/>
</dbReference>
<comment type="subcellular location">
    <subcellularLocation>
        <location evidence="1">Cytoplasm</location>
    </subcellularLocation>
</comment>
<dbReference type="SUPFAM" id="SSF57850">
    <property type="entry name" value="RING/U-box"/>
    <property type="match status" value="1"/>
</dbReference>
<evidence type="ECO:0000256" key="2">
    <source>
        <dbReference type="ARBA" id="ARBA00008518"/>
    </source>
</evidence>
<dbReference type="InterPro" id="IPR006574">
    <property type="entry name" value="PRY"/>
</dbReference>
<evidence type="ECO:0000259" key="11">
    <source>
        <dbReference type="PROSITE" id="PS50188"/>
    </source>
</evidence>
<dbReference type="GO" id="GO:0005737">
    <property type="term" value="C:cytoplasm"/>
    <property type="evidence" value="ECO:0007669"/>
    <property type="project" value="UniProtKB-SubCell"/>
</dbReference>
<dbReference type="SUPFAM" id="SSF49899">
    <property type="entry name" value="Concanavalin A-like lectins/glucanases"/>
    <property type="match status" value="1"/>
</dbReference>
<dbReference type="PRINTS" id="PR01407">
    <property type="entry name" value="BUTYPHLNCDUF"/>
</dbReference>
<dbReference type="Ensembl" id="ENSGWIT00000020936.1">
    <property type="protein sequence ID" value="ENSGWIP00000019016.1"/>
    <property type="gene ID" value="ENSGWIG00000010447.1"/>
</dbReference>
<evidence type="ECO:0000256" key="4">
    <source>
        <dbReference type="ARBA" id="ARBA00022723"/>
    </source>
</evidence>
<dbReference type="PROSITE" id="PS00518">
    <property type="entry name" value="ZF_RING_1"/>
    <property type="match status" value="1"/>
</dbReference>
<evidence type="ECO:0000259" key="10">
    <source>
        <dbReference type="PROSITE" id="PS50119"/>
    </source>
</evidence>
<evidence type="ECO:0000256" key="3">
    <source>
        <dbReference type="ARBA" id="ARBA00022490"/>
    </source>
</evidence>
<dbReference type="InterPro" id="IPR001841">
    <property type="entry name" value="Znf_RING"/>
</dbReference>
<feature type="domain" description="B box-type" evidence="10">
    <location>
        <begin position="83"/>
        <end position="124"/>
    </location>
</feature>
<keyword evidence="13" id="KW-1185">Reference proteome</keyword>
<dbReference type="InterPro" id="IPR003877">
    <property type="entry name" value="SPRY_dom"/>
</dbReference>
<evidence type="ECO:0000259" key="9">
    <source>
        <dbReference type="PROSITE" id="PS50089"/>
    </source>
</evidence>
<dbReference type="Gene3D" id="3.30.160.60">
    <property type="entry name" value="Classic Zinc Finger"/>
    <property type="match status" value="1"/>
</dbReference>
<keyword evidence="6" id="KW-0862">Zinc</keyword>
<evidence type="ECO:0000256" key="5">
    <source>
        <dbReference type="ARBA" id="ARBA00022771"/>
    </source>
</evidence>
<comment type="similarity">
    <text evidence="2">Belongs to the TRIM/RBCC family.</text>
</comment>
<dbReference type="Pfam" id="PF00622">
    <property type="entry name" value="SPRY"/>
    <property type="match status" value="1"/>
</dbReference>
<dbReference type="Proteomes" id="UP000694680">
    <property type="component" value="Chromosome 15"/>
</dbReference>
<reference evidence="12" key="2">
    <citation type="submission" date="2025-08" db="UniProtKB">
        <authorList>
            <consortium name="Ensembl"/>
        </authorList>
    </citation>
    <scope>IDENTIFICATION</scope>
</reference>
<feature type="domain" description="RING-type" evidence="9">
    <location>
        <begin position="11"/>
        <end position="51"/>
    </location>
</feature>
<accession>A0A8C5G737</accession>
<dbReference type="Gene3D" id="3.30.40.10">
    <property type="entry name" value="Zinc/RING finger domain, C3HC4 (zinc finger)"/>
    <property type="match status" value="1"/>
</dbReference>
<dbReference type="PROSITE" id="PS50119">
    <property type="entry name" value="ZF_BBOX"/>
    <property type="match status" value="1"/>
</dbReference>
<keyword evidence="5 7" id="KW-0863">Zinc-finger</keyword>
<dbReference type="Pfam" id="PF00643">
    <property type="entry name" value="zf-B_box"/>
    <property type="match status" value="1"/>
</dbReference>
<dbReference type="PANTHER" id="PTHR24103">
    <property type="entry name" value="E3 UBIQUITIN-PROTEIN LIGASE TRIM"/>
    <property type="match status" value="1"/>
</dbReference>
<dbReference type="InterPro" id="IPR013320">
    <property type="entry name" value="ConA-like_dom_sf"/>
</dbReference>
<sequence>MACCSDEDLCCPICHDIFTDPVLLPCSHSFCNICLQKWWIQKPGRVCPVCKICSRNQPAHNLALMNLCEAFLRRKDKVGLVSESEELCSVHFEKLKLFCLDHQQPACLVCRDSKKHVGHSFTPINEAAHDRREDLHQSLQSLEKEMENFSDVEYGCNLTAKHILNQADNTEKQIRKRFMKISQFLTEEEDVRVKALREEEQLKSHMVRENMETLRRAKAELSDTIRATKDQLGLDDVSFHRNYEATVERVQQRPLFVQPELPPGALIDVAKHLGNLTFNIWTRMKHMVSYTPLTLDPNTADEDLTLSEDLTSVGVGRKETQVLPSNPERLFCWSVLASQAFNSGTHSWDVEVGDIVRWELGVVEDSGQIRTDTYTGSWYLEFSNDAYTAISSSNKHVGVSLITQPKKIRVCLDWDRGQLTFSDPDVNSHIHTFTHAFTYKLFPYFYVCSEKGHFYFNI</sequence>
<dbReference type="AlphaFoldDB" id="A0A8C5G737"/>
<dbReference type="SMART" id="SM00589">
    <property type="entry name" value="PRY"/>
    <property type="match status" value="1"/>
</dbReference>
<dbReference type="PROSITE" id="PS50188">
    <property type="entry name" value="B302_SPRY"/>
    <property type="match status" value="1"/>
</dbReference>